<protein>
    <submittedName>
        <fullName evidence="6">AraC family transcriptional regulator</fullName>
    </submittedName>
</protein>
<evidence type="ECO:0000259" key="5">
    <source>
        <dbReference type="PROSITE" id="PS01124"/>
    </source>
</evidence>
<feature type="transmembrane region" description="Helical" evidence="4">
    <location>
        <begin position="41"/>
        <end position="62"/>
    </location>
</feature>
<comment type="caution">
    <text evidence="6">The sequence shown here is derived from an EMBL/GenBank/DDBJ whole genome shotgun (WGS) entry which is preliminary data.</text>
</comment>
<feature type="transmembrane region" description="Helical" evidence="4">
    <location>
        <begin position="203"/>
        <end position="221"/>
    </location>
</feature>
<dbReference type="SMART" id="SM00342">
    <property type="entry name" value="HTH_ARAC"/>
    <property type="match status" value="1"/>
</dbReference>
<dbReference type="Gene3D" id="1.10.10.60">
    <property type="entry name" value="Homeodomain-like"/>
    <property type="match status" value="2"/>
</dbReference>
<dbReference type="AlphaFoldDB" id="A0A418MBW0"/>
<sequence>MGNFTKKPGMLVLVTTFAFVQTLVVLYLLPLRHAQSRDYSYIKALLTLVILHLGIKLYLLGILHDPVLFRRLNSFTTFAYGPLVYFQYRQLLGKPLSRPVHILHLIPFFAAFALYIFSVLTQLPLKNPALFKTIFTPYGNLGVISLLLYHSYLLVMLRRSPIPSQADQSLLQRISGLFIAAGLTGKGSKLLTEWLQIEWEGHLIPYLIFGLISFVCLRFFFTQKAESAPTLSEEIAVPSIEENRQAVMYKKSGLTQDQIEEQWQALESLMEREKPYRNPELSLDDLAGRLAISRQHTSQILSVKAGKNFYVYVNEYRVQEMIRLLNQNPRGRRMAELMRQVGFQSKTTFNTYFKAVTGMSPTEYQRLVLSESKAKRAQFKNKVKQISS</sequence>
<evidence type="ECO:0000256" key="1">
    <source>
        <dbReference type="ARBA" id="ARBA00023015"/>
    </source>
</evidence>
<dbReference type="GO" id="GO:0003700">
    <property type="term" value="F:DNA-binding transcription factor activity"/>
    <property type="evidence" value="ECO:0007669"/>
    <property type="project" value="InterPro"/>
</dbReference>
<feature type="transmembrane region" description="Helical" evidence="4">
    <location>
        <begin position="138"/>
        <end position="158"/>
    </location>
</feature>
<feature type="transmembrane region" description="Helical" evidence="4">
    <location>
        <begin position="12"/>
        <end position="29"/>
    </location>
</feature>
<dbReference type="EMBL" id="QXED01000003">
    <property type="protein sequence ID" value="RIV23858.1"/>
    <property type="molecule type" value="Genomic_DNA"/>
</dbReference>
<dbReference type="PANTHER" id="PTHR43280:SF29">
    <property type="entry name" value="ARAC-FAMILY TRANSCRIPTIONAL REGULATOR"/>
    <property type="match status" value="1"/>
</dbReference>
<feature type="transmembrane region" description="Helical" evidence="4">
    <location>
        <begin position="100"/>
        <end position="118"/>
    </location>
</feature>
<keyword evidence="4" id="KW-0472">Membrane</keyword>
<dbReference type="Pfam" id="PF12833">
    <property type="entry name" value="HTH_18"/>
    <property type="match status" value="1"/>
</dbReference>
<dbReference type="PROSITE" id="PS01124">
    <property type="entry name" value="HTH_ARAC_FAMILY_2"/>
    <property type="match status" value="1"/>
</dbReference>
<feature type="domain" description="HTH araC/xylS-type" evidence="5">
    <location>
        <begin position="264"/>
        <end position="367"/>
    </location>
</feature>
<keyword evidence="4" id="KW-0812">Transmembrane</keyword>
<name>A0A418MBW0_9BACT</name>
<keyword evidence="4" id="KW-1133">Transmembrane helix</keyword>
<dbReference type="GO" id="GO:0043565">
    <property type="term" value="F:sequence-specific DNA binding"/>
    <property type="evidence" value="ECO:0007669"/>
    <property type="project" value="InterPro"/>
</dbReference>
<keyword evidence="7" id="KW-1185">Reference proteome</keyword>
<evidence type="ECO:0000256" key="2">
    <source>
        <dbReference type="ARBA" id="ARBA00023125"/>
    </source>
</evidence>
<reference evidence="6 7" key="1">
    <citation type="submission" date="2018-08" db="EMBL/GenBank/DDBJ databases">
        <title>Fibrisoma montanum sp. nov., isolated from Danxia mountain soil.</title>
        <authorList>
            <person name="Huang Y."/>
        </authorList>
    </citation>
    <scope>NUCLEOTIDE SEQUENCE [LARGE SCALE GENOMIC DNA]</scope>
    <source>
        <strain evidence="6 7">HYT19</strain>
    </source>
</reference>
<dbReference type="InterPro" id="IPR018060">
    <property type="entry name" value="HTH_AraC"/>
</dbReference>
<gene>
    <name evidence="6" type="ORF">DYU11_12905</name>
</gene>
<keyword evidence="1" id="KW-0805">Transcription regulation</keyword>
<evidence type="ECO:0000256" key="3">
    <source>
        <dbReference type="ARBA" id="ARBA00023163"/>
    </source>
</evidence>
<dbReference type="PANTHER" id="PTHR43280">
    <property type="entry name" value="ARAC-FAMILY TRANSCRIPTIONAL REGULATOR"/>
    <property type="match status" value="1"/>
</dbReference>
<dbReference type="InterPro" id="IPR009057">
    <property type="entry name" value="Homeodomain-like_sf"/>
</dbReference>
<keyword evidence="2" id="KW-0238">DNA-binding</keyword>
<keyword evidence="3" id="KW-0804">Transcription</keyword>
<evidence type="ECO:0000313" key="6">
    <source>
        <dbReference type="EMBL" id="RIV23858.1"/>
    </source>
</evidence>
<dbReference type="SUPFAM" id="SSF46689">
    <property type="entry name" value="Homeodomain-like"/>
    <property type="match status" value="1"/>
</dbReference>
<organism evidence="6 7">
    <name type="scientific">Fibrisoma montanum</name>
    <dbReference type="NCBI Taxonomy" id="2305895"/>
    <lineage>
        <taxon>Bacteria</taxon>
        <taxon>Pseudomonadati</taxon>
        <taxon>Bacteroidota</taxon>
        <taxon>Cytophagia</taxon>
        <taxon>Cytophagales</taxon>
        <taxon>Spirosomataceae</taxon>
        <taxon>Fibrisoma</taxon>
    </lineage>
</organism>
<accession>A0A418MBW0</accession>
<evidence type="ECO:0000313" key="7">
    <source>
        <dbReference type="Proteomes" id="UP000283523"/>
    </source>
</evidence>
<evidence type="ECO:0000256" key="4">
    <source>
        <dbReference type="SAM" id="Phobius"/>
    </source>
</evidence>
<dbReference type="Proteomes" id="UP000283523">
    <property type="component" value="Unassembled WGS sequence"/>
</dbReference>
<proteinExistence type="predicted"/>